<evidence type="ECO:0000256" key="1">
    <source>
        <dbReference type="ARBA" id="ARBA00010928"/>
    </source>
</evidence>
<dbReference type="PANTHER" id="PTHR22604:SF105">
    <property type="entry name" value="TRANS-1,2-DIHYDROBENZENE-1,2-DIOL DEHYDROGENASE"/>
    <property type="match status" value="1"/>
</dbReference>
<sequence>MINWGIIGAGNIAHRFAKSLESVEGARLYAVARRTLAKAEAFKAMHPCDVAYGDYQALLDDQAVDAVYIALPHLLHYEWIEKAILAGKAVLCEKPATMNVEEMTRVKALADKHQVFFMEAMKSRFTPAYQAAKASVLAGDIGEIEGITTSLCRVFLEEEATYHYEADQGGCLLDMGIYNAAFIEDFIDGPLQINEVDSIETEDDVEIYINAIFYSDEKEYVLESAFDRETETVAVISGSKGILRVPDFHRPQRYELITEGSTQVFDIPYIVDDFYGEIQHVVNLLEAGKLESPIMPMQASINAIAIIEQIKTLIRL</sequence>
<proteinExistence type="inferred from homology"/>
<name>A0ABY5P7T1_9LACT</name>
<evidence type="ECO:0000313" key="6">
    <source>
        <dbReference type="Proteomes" id="UP001315967"/>
    </source>
</evidence>
<dbReference type="InterPro" id="IPR055170">
    <property type="entry name" value="GFO_IDH_MocA-like_dom"/>
</dbReference>
<organism evidence="5 6">
    <name type="scientific">Fundicoccus culcitae</name>
    <dbReference type="NCBI Taxonomy" id="2969821"/>
    <lineage>
        <taxon>Bacteria</taxon>
        <taxon>Bacillati</taxon>
        <taxon>Bacillota</taxon>
        <taxon>Bacilli</taxon>
        <taxon>Lactobacillales</taxon>
        <taxon>Aerococcaceae</taxon>
        <taxon>Fundicoccus</taxon>
    </lineage>
</organism>
<keyword evidence="6" id="KW-1185">Reference proteome</keyword>
<dbReference type="Pfam" id="PF22725">
    <property type="entry name" value="GFO_IDH_MocA_C3"/>
    <property type="match status" value="1"/>
</dbReference>
<dbReference type="InterPro" id="IPR000683">
    <property type="entry name" value="Gfo/Idh/MocA-like_OxRdtase_N"/>
</dbReference>
<dbReference type="Pfam" id="PF01408">
    <property type="entry name" value="GFO_IDH_MocA"/>
    <property type="match status" value="1"/>
</dbReference>
<dbReference type="SUPFAM" id="SSF51735">
    <property type="entry name" value="NAD(P)-binding Rossmann-fold domains"/>
    <property type="match status" value="1"/>
</dbReference>
<dbReference type="Proteomes" id="UP001315967">
    <property type="component" value="Chromosome"/>
</dbReference>
<protein>
    <submittedName>
        <fullName evidence="5">Gfo/Idh/MocA family oxidoreductase</fullName>
    </submittedName>
</protein>
<comment type="similarity">
    <text evidence="1">Belongs to the Gfo/Idh/MocA family.</text>
</comment>
<accession>A0ABY5P7T1</accession>
<dbReference type="Gene3D" id="3.30.360.10">
    <property type="entry name" value="Dihydrodipicolinate Reductase, domain 2"/>
    <property type="match status" value="1"/>
</dbReference>
<dbReference type="PANTHER" id="PTHR22604">
    <property type="entry name" value="OXIDOREDUCTASES"/>
    <property type="match status" value="1"/>
</dbReference>
<dbReference type="EMBL" id="CP102453">
    <property type="protein sequence ID" value="UUX34794.1"/>
    <property type="molecule type" value="Genomic_DNA"/>
</dbReference>
<dbReference type="SUPFAM" id="SSF55347">
    <property type="entry name" value="Glyceraldehyde-3-phosphate dehydrogenase-like, C-terminal domain"/>
    <property type="match status" value="1"/>
</dbReference>
<dbReference type="InterPro" id="IPR036291">
    <property type="entry name" value="NAD(P)-bd_dom_sf"/>
</dbReference>
<dbReference type="InterPro" id="IPR050984">
    <property type="entry name" value="Gfo/Idh/MocA_domain"/>
</dbReference>
<evidence type="ECO:0000313" key="5">
    <source>
        <dbReference type="EMBL" id="UUX34794.1"/>
    </source>
</evidence>
<keyword evidence="2" id="KW-0560">Oxidoreductase</keyword>
<reference evidence="5 6" key="1">
    <citation type="submission" date="2022-08" db="EMBL/GenBank/DDBJ databases">
        <title>Aerococcaceae sp. nov isolated from spoiled eye mask.</title>
        <authorList>
            <person name="Zhou G."/>
            <person name="Xie X.-B."/>
            <person name="Shi Q.-S."/>
            <person name="Wang Y.-S."/>
            <person name="Wen X."/>
            <person name="Peng H."/>
            <person name="Yang X.-J."/>
            <person name="Tao H.-B."/>
            <person name="Huang X.-M."/>
        </authorList>
    </citation>
    <scope>NUCLEOTIDE SEQUENCE [LARGE SCALE GENOMIC DNA]</scope>
    <source>
        <strain evidence="6">DM20194951</strain>
    </source>
</reference>
<dbReference type="RefSeq" id="WP_313794296.1">
    <property type="nucleotide sequence ID" value="NZ_CP102453.1"/>
</dbReference>
<evidence type="ECO:0000259" key="3">
    <source>
        <dbReference type="Pfam" id="PF01408"/>
    </source>
</evidence>
<gene>
    <name evidence="5" type="ORF">NRE15_03855</name>
</gene>
<feature type="domain" description="GFO/IDH/MocA-like oxidoreductase" evidence="4">
    <location>
        <begin position="129"/>
        <end position="243"/>
    </location>
</feature>
<dbReference type="Gene3D" id="3.40.50.720">
    <property type="entry name" value="NAD(P)-binding Rossmann-like Domain"/>
    <property type="match status" value="1"/>
</dbReference>
<evidence type="ECO:0000256" key="2">
    <source>
        <dbReference type="ARBA" id="ARBA00023002"/>
    </source>
</evidence>
<feature type="domain" description="Gfo/Idh/MocA-like oxidoreductase N-terminal" evidence="3">
    <location>
        <begin position="2"/>
        <end position="118"/>
    </location>
</feature>
<evidence type="ECO:0000259" key="4">
    <source>
        <dbReference type="Pfam" id="PF22725"/>
    </source>
</evidence>